<proteinExistence type="predicted"/>
<comment type="caution">
    <text evidence="3">The sequence shown here is derived from an EMBL/GenBank/DDBJ whole genome shotgun (WGS) entry which is preliminary data.</text>
</comment>
<keyword evidence="4" id="KW-1185">Reference proteome</keyword>
<feature type="compositionally biased region" description="Basic and acidic residues" evidence="1">
    <location>
        <begin position="91"/>
        <end position="102"/>
    </location>
</feature>
<name>A0AAW3ZQF9_9GAMM</name>
<sequence length="310" mass="34518">MKLGRLGIDGTKLRANASRHKAMSYGRMQSEEARLKSEIAALLKQAEAADVRDDRALGKDATGDELPAELRRRETRLATIQAAKARLEARQRALDKAAGRDPDDLDPPAKRRGPKFKREAGVPAEHAQDNFTDPESRIMKTAEGFQQCYNAQAAVDEGSQLIVAVDLNACAADVGQLLPMVKHSEANLGRRHAVVLADAGYASEDNFQALEAREQAACVALGRERKPARAIDPDEYPATRRMAEHLATEEGKADYRRRKVIPEPVFGWIKHVLGFRRLSMRGEKAAREEWNLMCLAVNLRRMHRLGWQPA</sequence>
<gene>
    <name evidence="3" type="ORF">IFO71_21595</name>
</gene>
<evidence type="ECO:0000256" key="1">
    <source>
        <dbReference type="SAM" id="MobiDB-lite"/>
    </source>
</evidence>
<dbReference type="Proteomes" id="UP000613768">
    <property type="component" value="Unassembled WGS sequence"/>
</dbReference>
<dbReference type="GO" id="GO:0004803">
    <property type="term" value="F:transposase activity"/>
    <property type="evidence" value="ECO:0007669"/>
    <property type="project" value="InterPro"/>
</dbReference>
<accession>A0AAW3ZQF9</accession>
<dbReference type="AlphaFoldDB" id="A0AAW3ZQF9"/>
<evidence type="ECO:0000259" key="2">
    <source>
        <dbReference type="Pfam" id="PF01609"/>
    </source>
</evidence>
<evidence type="ECO:0000313" key="3">
    <source>
        <dbReference type="EMBL" id="MBD8528346.1"/>
    </source>
</evidence>
<feature type="domain" description="Transposase IS4-like" evidence="2">
    <location>
        <begin position="135"/>
        <end position="299"/>
    </location>
</feature>
<dbReference type="Pfam" id="PF01609">
    <property type="entry name" value="DDE_Tnp_1"/>
    <property type="match status" value="1"/>
</dbReference>
<dbReference type="InterPro" id="IPR002559">
    <property type="entry name" value="Transposase_11"/>
</dbReference>
<dbReference type="GO" id="GO:0003677">
    <property type="term" value="F:DNA binding"/>
    <property type="evidence" value="ECO:0007669"/>
    <property type="project" value="InterPro"/>
</dbReference>
<protein>
    <submittedName>
        <fullName evidence="3">Transposase</fullName>
    </submittedName>
</protein>
<dbReference type="PANTHER" id="PTHR33408">
    <property type="entry name" value="TRANSPOSASE"/>
    <property type="match status" value="1"/>
</dbReference>
<feature type="region of interest" description="Disordered" evidence="1">
    <location>
        <begin position="91"/>
        <end position="129"/>
    </location>
</feature>
<evidence type="ECO:0000313" key="4">
    <source>
        <dbReference type="Proteomes" id="UP000613768"/>
    </source>
</evidence>
<dbReference type="GO" id="GO:0006313">
    <property type="term" value="P:DNA transposition"/>
    <property type="evidence" value="ECO:0007669"/>
    <property type="project" value="InterPro"/>
</dbReference>
<reference evidence="3 4" key="1">
    <citation type="submission" date="2020-09" db="EMBL/GenBank/DDBJ databases">
        <title>Pseudoxanthomonas sp. CAU 1598 isolated from sand of Yaerae Beach.</title>
        <authorList>
            <person name="Kim W."/>
        </authorList>
    </citation>
    <scope>NUCLEOTIDE SEQUENCE [LARGE SCALE GENOMIC DNA]</scope>
    <source>
        <strain evidence="3 4">CAU 1598</strain>
    </source>
</reference>
<dbReference type="EMBL" id="JACYTR010000142">
    <property type="protein sequence ID" value="MBD8528346.1"/>
    <property type="molecule type" value="Genomic_DNA"/>
</dbReference>
<organism evidence="3 4">
    <name type="scientific">Pseudomarimonas arenosa</name>
    <dbReference type="NCBI Taxonomy" id="2774145"/>
    <lineage>
        <taxon>Bacteria</taxon>
        <taxon>Pseudomonadati</taxon>
        <taxon>Pseudomonadota</taxon>
        <taxon>Gammaproteobacteria</taxon>
        <taxon>Lysobacterales</taxon>
        <taxon>Lysobacteraceae</taxon>
        <taxon>Pseudomarimonas</taxon>
    </lineage>
</organism>